<evidence type="ECO:0000256" key="6">
    <source>
        <dbReference type="ARBA" id="ARBA00022617"/>
    </source>
</evidence>
<keyword evidence="10 15" id="KW-0408">Iron</keyword>
<keyword evidence="19" id="KW-1185">Reference proteome</keyword>
<keyword evidence="6 15" id="KW-0349">Heme</keyword>
<evidence type="ECO:0000256" key="2">
    <source>
        <dbReference type="ARBA" id="ARBA00004613"/>
    </source>
</evidence>
<keyword evidence="13" id="KW-0325">Glycoprotein</keyword>
<comment type="similarity">
    <text evidence="3">Belongs to the RBT5 family.</text>
</comment>
<evidence type="ECO:0000313" key="19">
    <source>
        <dbReference type="Proteomes" id="UP001370758"/>
    </source>
</evidence>
<dbReference type="Pfam" id="PF05730">
    <property type="entry name" value="CFEM"/>
    <property type="match status" value="1"/>
</dbReference>
<feature type="disulfide bond" evidence="15">
    <location>
        <begin position="43"/>
        <end position="50"/>
    </location>
</feature>
<comment type="caution">
    <text evidence="18">The sequence shown here is derived from an EMBL/GenBank/DDBJ whole genome shotgun (WGS) entry which is preliminary data.</text>
</comment>
<feature type="domain" description="CFEM" evidence="17">
    <location>
        <begin position="1"/>
        <end position="112"/>
    </location>
</feature>
<evidence type="ECO:0000256" key="10">
    <source>
        <dbReference type="ARBA" id="ARBA00023004"/>
    </source>
</evidence>
<evidence type="ECO:0000256" key="8">
    <source>
        <dbReference type="ARBA" id="ARBA00022723"/>
    </source>
</evidence>
<gene>
    <name evidence="18" type="ORF">TWF481_006458</name>
</gene>
<dbReference type="PANTHER" id="PTHR37928:SF2">
    <property type="entry name" value="GPI ANCHORED CFEM DOMAIN PROTEIN (AFU_ORTHOLOGUE AFUA_6G10580)"/>
    <property type="match status" value="1"/>
</dbReference>
<name>A0AAV9WGY7_9PEZI</name>
<evidence type="ECO:0000256" key="1">
    <source>
        <dbReference type="ARBA" id="ARBA00004609"/>
    </source>
</evidence>
<dbReference type="EMBL" id="JAVHJL010000003">
    <property type="protein sequence ID" value="KAK6508043.1"/>
    <property type="molecule type" value="Genomic_DNA"/>
</dbReference>
<dbReference type="InterPro" id="IPR008427">
    <property type="entry name" value="Extracellular_membr_CFEM_dom"/>
</dbReference>
<dbReference type="GO" id="GO:0005576">
    <property type="term" value="C:extracellular region"/>
    <property type="evidence" value="ECO:0007669"/>
    <property type="project" value="UniProtKB-SubCell"/>
</dbReference>
<keyword evidence="12 15" id="KW-1015">Disulfide bond</keyword>
<accession>A0AAV9WGY7</accession>
<feature type="disulfide bond" evidence="15">
    <location>
        <begin position="29"/>
        <end position="69"/>
    </location>
</feature>
<dbReference type="GO" id="GO:0098552">
    <property type="term" value="C:side of membrane"/>
    <property type="evidence" value="ECO:0007669"/>
    <property type="project" value="UniProtKB-KW"/>
</dbReference>
<keyword evidence="9 16" id="KW-0732">Signal</keyword>
<evidence type="ECO:0000256" key="7">
    <source>
        <dbReference type="ARBA" id="ARBA00022622"/>
    </source>
</evidence>
<keyword evidence="8 15" id="KW-0479">Metal-binding</keyword>
<proteinExistence type="inferred from homology"/>
<comment type="subcellular location">
    <subcellularLocation>
        <location evidence="1">Cell membrane</location>
        <topology evidence="1">Lipid-anchor</topology>
        <topology evidence="1">GPI-anchor</topology>
    </subcellularLocation>
    <subcellularLocation>
        <location evidence="2">Secreted</location>
    </subcellularLocation>
</comment>
<dbReference type="PANTHER" id="PTHR37928">
    <property type="entry name" value="CFEM DOMAIN PROTEIN (AFU_ORTHOLOGUE AFUA_6G14090)"/>
    <property type="match status" value="1"/>
</dbReference>
<evidence type="ECO:0000256" key="11">
    <source>
        <dbReference type="ARBA" id="ARBA00023136"/>
    </source>
</evidence>
<evidence type="ECO:0000256" key="14">
    <source>
        <dbReference type="ARBA" id="ARBA00023288"/>
    </source>
</evidence>
<dbReference type="InterPro" id="IPR051735">
    <property type="entry name" value="CFEM_domain"/>
</dbReference>
<reference evidence="18 19" key="1">
    <citation type="submission" date="2023-08" db="EMBL/GenBank/DDBJ databases">
        <authorList>
            <person name="Palmer J.M."/>
        </authorList>
    </citation>
    <scope>NUCLEOTIDE SEQUENCE [LARGE SCALE GENOMIC DNA]</scope>
    <source>
        <strain evidence="18 19">TWF481</strain>
    </source>
</reference>
<feature type="disulfide bond" evidence="15">
    <location>
        <begin position="52"/>
        <end position="85"/>
    </location>
</feature>
<evidence type="ECO:0000256" key="4">
    <source>
        <dbReference type="ARBA" id="ARBA00022475"/>
    </source>
</evidence>
<feature type="disulfide bond" evidence="15">
    <location>
        <begin position="33"/>
        <end position="64"/>
    </location>
</feature>
<keyword evidence="7" id="KW-0336">GPI-anchor</keyword>
<keyword evidence="4" id="KW-1003">Cell membrane</keyword>
<evidence type="ECO:0000256" key="12">
    <source>
        <dbReference type="ARBA" id="ARBA00023157"/>
    </source>
</evidence>
<feature type="binding site" description="axial binding residue" evidence="15">
    <location>
        <position position="47"/>
    </location>
    <ligand>
        <name>heme</name>
        <dbReference type="ChEBI" id="CHEBI:30413"/>
    </ligand>
    <ligandPart>
        <name>Fe</name>
        <dbReference type="ChEBI" id="CHEBI:18248"/>
    </ligandPart>
</feature>
<evidence type="ECO:0000256" key="5">
    <source>
        <dbReference type="ARBA" id="ARBA00022525"/>
    </source>
</evidence>
<evidence type="ECO:0000256" key="3">
    <source>
        <dbReference type="ARBA" id="ARBA00010031"/>
    </source>
</evidence>
<sequence length="174" mass="17494">MKPVQVLSLLGAAATAVYAQDALAPIPECAQTCIQGGLGSSSCNPTDFQCQCTDSQALGTVISCVETRCEPSQIQAIIAAASAICEEYGGIDISTVLTSDGTSTTSSTYPSASSRISSVTGSQKVLPTTTASVHATKTSMAPTSTESPNGAGKTIISSAFGVVVSFATIVFIGL</sequence>
<dbReference type="SMART" id="SM00747">
    <property type="entry name" value="CFEM"/>
    <property type="match status" value="1"/>
</dbReference>
<keyword evidence="11" id="KW-0472">Membrane</keyword>
<dbReference type="Proteomes" id="UP001370758">
    <property type="component" value="Unassembled WGS sequence"/>
</dbReference>
<dbReference type="GO" id="GO:0005886">
    <property type="term" value="C:plasma membrane"/>
    <property type="evidence" value="ECO:0007669"/>
    <property type="project" value="UniProtKB-SubCell"/>
</dbReference>
<feature type="chain" id="PRO_5043979106" description="CFEM domain-containing protein" evidence="16">
    <location>
        <begin position="20"/>
        <end position="174"/>
    </location>
</feature>
<evidence type="ECO:0000259" key="17">
    <source>
        <dbReference type="PROSITE" id="PS52012"/>
    </source>
</evidence>
<organism evidence="18 19">
    <name type="scientific">Arthrobotrys musiformis</name>
    <dbReference type="NCBI Taxonomy" id="47236"/>
    <lineage>
        <taxon>Eukaryota</taxon>
        <taxon>Fungi</taxon>
        <taxon>Dikarya</taxon>
        <taxon>Ascomycota</taxon>
        <taxon>Pezizomycotina</taxon>
        <taxon>Orbiliomycetes</taxon>
        <taxon>Orbiliales</taxon>
        <taxon>Orbiliaceae</taxon>
        <taxon>Arthrobotrys</taxon>
    </lineage>
</organism>
<dbReference type="GO" id="GO:0046872">
    <property type="term" value="F:metal ion binding"/>
    <property type="evidence" value="ECO:0007669"/>
    <property type="project" value="UniProtKB-UniRule"/>
</dbReference>
<dbReference type="PROSITE" id="PS52012">
    <property type="entry name" value="CFEM"/>
    <property type="match status" value="1"/>
</dbReference>
<keyword evidence="5" id="KW-0964">Secreted</keyword>
<protein>
    <recommendedName>
        <fullName evidence="17">CFEM domain-containing protein</fullName>
    </recommendedName>
</protein>
<evidence type="ECO:0000256" key="16">
    <source>
        <dbReference type="SAM" id="SignalP"/>
    </source>
</evidence>
<feature type="signal peptide" evidence="16">
    <location>
        <begin position="1"/>
        <end position="19"/>
    </location>
</feature>
<dbReference type="AlphaFoldDB" id="A0AAV9WGY7"/>
<evidence type="ECO:0000256" key="15">
    <source>
        <dbReference type="PROSITE-ProRule" id="PRU01356"/>
    </source>
</evidence>
<evidence type="ECO:0000313" key="18">
    <source>
        <dbReference type="EMBL" id="KAK6508043.1"/>
    </source>
</evidence>
<evidence type="ECO:0000256" key="13">
    <source>
        <dbReference type="ARBA" id="ARBA00023180"/>
    </source>
</evidence>
<keyword evidence="14" id="KW-0449">Lipoprotein</keyword>
<evidence type="ECO:0000256" key="9">
    <source>
        <dbReference type="ARBA" id="ARBA00022729"/>
    </source>
</evidence>